<dbReference type="GO" id="GO:0003841">
    <property type="term" value="F:1-acylglycerol-3-phosphate O-acyltransferase activity"/>
    <property type="evidence" value="ECO:0007669"/>
    <property type="project" value="UniProtKB-EC"/>
</dbReference>
<dbReference type="Pfam" id="PF01553">
    <property type="entry name" value="Acyltransferase"/>
    <property type="match status" value="1"/>
</dbReference>
<comment type="caution">
    <text evidence="6">The sequence shown here is derived from an EMBL/GenBank/DDBJ whole genome shotgun (WGS) entry which is preliminary data.</text>
</comment>
<dbReference type="PANTHER" id="PTHR10434:SF11">
    <property type="entry name" value="1-ACYL-SN-GLYCEROL-3-PHOSPHATE ACYLTRANSFERASE"/>
    <property type="match status" value="1"/>
</dbReference>
<dbReference type="EC" id="2.3.1.51" evidence="6"/>
<reference evidence="6 8" key="2">
    <citation type="submission" date="2020-07" db="EMBL/GenBank/DDBJ databases">
        <title>Sequencing the genomes of 1000 actinobacteria strains.</title>
        <authorList>
            <person name="Klenk H.-P."/>
        </authorList>
    </citation>
    <scope>NUCLEOTIDE SEQUENCE [LARGE SCALE GENOMIC DNA]</scope>
    <source>
        <strain evidence="6 8">DSM 10309</strain>
    </source>
</reference>
<evidence type="ECO:0000313" key="7">
    <source>
        <dbReference type="Proteomes" id="UP000321154"/>
    </source>
</evidence>
<dbReference type="SUPFAM" id="SSF69593">
    <property type="entry name" value="Glycerol-3-phosphate (1)-acyltransferase"/>
    <property type="match status" value="1"/>
</dbReference>
<evidence type="ECO:0000256" key="1">
    <source>
        <dbReference type="ARBA" id="ARBA00022679"/>
    </source>
</evidence>
<keyword evidence="7" id="KW-1185">Reference proteome</keyword>
<reference evidence="5 7" key="1">
    <citation type="submission" date="2019-07" db="EMBL/GenBank/DDBJ databases">
        <title>Whole genome shotgun sequence of Frigoribacterium faeni NBRC 103066.</title>
        <authorList>
            <person name="Hosoyama A."/>
            <person name="Uohara A."/>
            <person name="Ohji S."/>
            <person name="Ichikawa N."/>
        </authorList>
    </citation>
    <scope>NUCLEOTIDE SEQUENCE [LARGE SCALE GENOMIC DNA]</scope>
    <source>
        <strain evidence="5 7">NBRC 103066</strain>
    </source>
</reference>
<evidence type="ECO:0000313" key="8">
    <source>
        <dbReference type="Proteomes" id="UP000522688"/>
    </source>
</evidence>
<proteinExistence type="predicted"/>
<feature type="domain" description="Phospholipid/glycerol acyltransferase" evidence="4">
    <location>
        <begin position="38"/>
        <end position="154"/>
    </location>
</feature>
<dbReference type="InterPro" id="IPR002123">
    <property type="entry name" value="Plipid/glycerol_acylTrfase"/>
</dbReference>
<feature type="region of interest" description="Disordered" evidence="3">
    <location>
        <begin position="391"/>
        <end position="443"/>
    </location>
</feature>
<sequence length="443" mass="48182">MILLPAIRGTTRWVVWRIARRRFGEIEGLENLPQDGPIVLVPNHSSYFDHFVVQVLVQSLRGTPVWFLTKRESFESRLPRPWATAWYGIPVDREAPAPDTLREVRRVLTSDDALCVYPEGTRGDGGPLREFRPGAFRFALAHGVPIVPVGLHGSADVLRKGDRWFRRGQVDVVFGDPLEVDPSLPKPRAAAELASTGRAVVEALVERAAARAAARSRAAAPARGSTLRPAQTPRVSSAVALDRAVVHALGDDGRLGARDLRRLRWLWSFVARHEGADLDLRVQRARLAALRAARLMGPFRLVGALLLRRRVSRLLDESPTHGLANYLAGRWCLAMPSLLGGGARRALPHFATATRYSDDPTRAAMGAASARVALGQDEQAAELLRQVIAETPVAHPHHDRRTARARRLLAELTGEPGAAPESGSAPGPGSAPASRPRPEGAVS</sequence>
<protein>
    <submittedName>
        <fullName evidence="6">1-acyl-sn-glycerol-3-phosphate acyltransferase</fullName>
        <ecNumber evidence="6">2.3.1.51</ecNumber>
    </submittedName>
</protein>
<dbReference type="RefSeq" id="WP_146855841.1">
    <property type="nucleotide sequence ID" value="NZ_BAAAHR010000005.1"/>
</dbReference>
<dbReference type="OrthoDB" id="25607at2"/>
<evidence type="ECO:0000313" key="5">
    <source>
        <dbReference type="EMBL" id="GEK83780.1"/>
    </source>
</evidence>
<dbReference type="Proteomes" id="UP000321154">
    <property type="component" value="Unassembled WGS sequence"/>
</dbReference>
<dbReference type="EMBL" id="BJUV01000020">
    <property type="protein sequence ID" value="GEK83780.1"/>
    <property type="molecule type" value="Genomic_DNA"/>
</dbReference>
<dbReference type="EMBL" id="JACGWW010000001">
    <property type="protein sequence ID" value="MBA8811930.1"/>
    <property type="molecule type" value="Genomic_DNA"/>
</dbReference>
<dbReference type="Proteomes" id="UP000522688">
    <property type="component" value="Unassembled WGS sequence"/>
</dbReference>
<dbReference type="GO" id="GO:0006654">
    <property type="term" value="P:phosphatidic acid biosynthetic process"/>
    <property type="evidence" value="ECO:0007669"/>
    <property type="project" value="TreeGrafter"/>
</dbReference>
<feature type="compositionally biased region" description="Basic residues" evidence="3">
    <location>
        <begin position="395"/>
        <end position="407"/>
    </location>
</feature>
<evidence type="ECO:0000256" key="2">
    <source>
        <dbReference type="ARBA" id="ARBA00023315"/>
    </source>
</evidence>
<evidence type="ECO:0000259" key="4">
    <source>
        <dbReference type="SMART" id="SM00563"/>
    </source>
</evidence>
<name>A0A7W3JFM9_9MICO</name>
<evidence type="ECO:0000256" key="3">
    <source>
        <dbReference type="SAM" id="MobiDB-lite"/>
    </source>
</evidence>
<dbReference type="AlphaFoldDB" id="A0A7W3JFM9"/>
<feature type="compositionally biased region" description="Low complexity" evidence="3">
    <location>
        <begin position="410"/>
        <end position="434"/>
    </location>
</feature>
<keyword evidence="1 6" id="KW-0808">Transferase</keyword>
<dbReference type="SMART" id="SM00563">
    <property type="entry name" value="PlsC"/>
    <property type="match status" value="1"/>
</dbReference>
<dbReference type="CDD" id="cd07989">
    <property type="entry name" value="LPLAT_AGPAT-like"/>
    <property type="match status" value="1"/>
</dbReference>
<evidence type="ECO:0000313" key="6">
    <source>
        <dbReference type="EMBL" id="MBA8811930.1"/>
    </source>
</evidence>
<keyword evidence="2 6" id="KW-0012">Acyltransferase</keyword>
<organism evidence="6 8">
    <name type="scientific">Frigoribacterium faeni</name>
    <dbReference type="NCBI Taxonomy" id="145483"/>
    <lineage>
        <taxon>Bacteria</taxon>
        <taxon>Bacillati</taxon>
        <taxon>Actinomycetota</taxon>
        <taxon>Actinomycetes</taxon>
        <taxon>Micrococcales</taxon>
        <taxon>Microbacteriaceae</taxon>
        <taxon>Frigoribacterium</taxon>
    </lineage>
</organism>
<gene>
    <name evidence="6" type="ORF">FB463_000154</name>
    <name evidence="5" type="ORF">FFA01_20890</name>
</gene>
<accession>A0A7W3JFM9</accession>
<dbReference type="PANTHER" id="PTHR10434">
    <property type="entry name" value="1-ACYL-SN-GLYCEROL-3-PHOSPHATE ACYLTRANSFERASE"/>
    <property type="match status" value="1"/>
</dbReference>